<dbReference type="GO" id="GO:0005634">
    <property type="term" value="C:nucleus"/>
    <property type="evidence" value="ECO:0007669"/>
    <property type="project" value="TreeGrafter"/>
</dbReference>
<evidence type="ECO:0000313" key="3">
    <source>
        <dbReference type="Proteomes" id="UP001292079"/>
    </source>
</evidence>
<comment type="similarity">
    <text evidence="1">Belongs to the MYG1 family.</text>
</comment>
<dbReference type="PANTHER" id="PTHR11215">
    <property type="entry name" value="METAL DEPENDENT HYDROLASE - RELATED"/>
    <property type="match status" value="1"/>
</dbReference>
<dbReference type="Pfam" id="PF03690">
    <property type="entry name" value="MYG1_exonuc"/>
    <property type="match status" value="1"/>
</dbReference>
<sequence length="349" mass="39661">MVTNSKLRIGTHDGRFHADEILACAMLRHLPEYSNAEIVRTRDSSILSTCDIVVDCGGVFNPENHLYDHHQREFNFAYKDFYPNSDWDIKLSSAGLVYVHFGRKILSCMLGKEENILDPLVTALFDKIYSSFIVEIDAIDNGVPMAATPLRYSMNTSLSSRVNRMNPAWNQPDADETKCFYNALQLVDKEFTTLVHFYADTWYPAREIVLTAVENRYAIDSSGAIIYIEGTGCPWSAHFFEIEKSLVLNNNNQMNVNASAENDTILFVIYERKDSAWTLQAIPSDEHNNFTQRLPLPESWRGLRDEQLSSIVGIPDCIFVHATGFLGVHKTRDGVLQMAKLAMKMKQNQ</sequence>
<evidence type="ECO:0000313" key="2">
    <source>
        <dbReference type="EMBL" id="KAK4473180.1"/>
    </source>
</evidence>
<organism evidence="2 3">
    <name type="scientific">Schistosoma mekongi</name>
    <name type="common">Parasitic worm</name>
    <dbReference type="NCBI Taxonomy" id="38744"/>
    <lineage>
        <taxon>Eukaryota</taxon>
        <taxon>Metazoa</taxon>
        <taxon>Spiralia</taxon>
        <taxon>Lophotrochozoa</taxon>
        <taxon>Platyhelminthes</taxon>
        <taxon>Trematoda</taxon>
        <taxon>Digenea</taxon>
        <taxon>Strigeidida</taxon>
        <taxon>Schistosomatoidea</taxon>
        <taxon>Schistosomatidae</taxon>
        <taxon>Schistosoma</taxon>
    </lineage>
</organism>
<protein>
    <submittedName>
        <fullName evidence="2">Uncharacterized protein</fullName>
    </submittedName>
</protein>
<dbReference type="AlphaFoldDB" id="A0AAE1ZFN1"/>
<comment type="caution">
    <text evidence="2">The sequence shown here is derived from an EMBL/GenBank/DDBJ whole genome shotgun (WGS) entry which is preliminary data.</text>
</comment>
<dbReference type="Proteomes" id="UP001292079">
    <property type="component" value="Unassembled WGS sequence"/>
</dbReference>
<evidence type="ECO:0000256" key="1">
    <source>
        <dbReference type="ARBA" id="ARBA00010105"/>
    </source>
</evidence>
<accession>A0AAE1ZFN1</accession>
<dbReference type="GO" id="GO:0005737">
    <property type="term" value="C:cytoplasm"/>
    <property type="evidence" value="ECO:0007669"/>
    <property type="project" value="TreeGrafter"/>
</dbReference>
<reference evidence="2" key="2">
    <citation type="journal article" date="2023" name="Infect Dis Poverty">
        <title>Chromosome-scale genome of the human blood fluke Schistosoma mekongi and its implications for public health.</title>
        <authorList>
            <person name="Zhou M."/>
            <person name="Xu L."/>
            <person name="Xu D."/>
            <person name="Chen W."/>
            <person name="Khan J."/>
            <person name="Hu Y."/>
            <person name="Huang H."/>
            <person name="Wei H."/>
            <person name="Zhang Y."/>
            <person name="Chusongsang P."/>
            <person name="Tanasarnprasert K."/>
            <person name="Hu X."/>
            <person name="Limpanont Y."/>
            <person name="Lv Z."/>
        </authorList>
    </citation>
    <scope>NUCLEOTIDE SEQUENCE</scope>
    <source>
        <strain evidence="2">LV_2022a</strain>
    </source>
</reference>
<dbReference type="InterPro" id="IPR003226">
    <property type="entry name" value="MYG1_exonuclease"/>
</dbReference>
<gene>
    <name evidence="2" type="ORF">MN116_004359</name>
</gene>
<dbReference type="EMBL" id="JALJAT010000002">
    <property type="protein sequence ID" value="KAK4473180.1"/>
    <property type="molecule type" value="Genomic_DNA"/>
</dbReference>
<name>A0AAE1ZFN1_SCHME</name>
<reference evidence="2" key="1">
    <citation type="submission" date="2022-04" db="EMBL/GenBank/DDBJ databases">
        <authorList>
            <person name="Xu L."/>
            <person name="Lv Z."/>
        </authorList>
    </citation>
    <scope>NUCLEOTIDE SEQUENCE</scope>
    <source>
        <strain evidence="2">LV_2022a</strain>
    </source>
</reference>
<keyword evidence="3" id="KW-1185">Reference proteome</keyword>
<proteinExistence type="inferred from homology"/>
<dbReference type="PANTHER" id="PTHR11215:SF1">
    <property type="entry name" value="MYG1 EXONUCLEASE"/>
    <property type="match status" value="1"/>
</dbReference>